<dbReference type="PANTHER" id="PTHR46235:SF3">
    <property type="entry name" value="PHD FINGER-CONTAINING PROTEIN DDB_G0268158"/>
    <property type="match status" value="1"/>
</dbReference>
<gene>
    <name evidence="13" type="ORF">Bca52824_022206</name>
</gene>
<dbReference type="Pfam" id="PF22908">
    <property type="entry name" value="PHD_NSD"/>
    <property type="match status" value="1"/>
</dbReference>
<feature type="region of interest" description="Disordered" evidence="10">
    <location>
        <begin position="505"/>
        <end position="593"/>
    </location>
</feature>
<dbReference type="GO" id="GO:0008270">
    <property type="term" value="F:zinc ion binding"/>
    <property type="evidence" value="ECO:0007669"/>
    <property type="project" value="UniProtKB-KW"/>
</dbReference>
<dbReference type="SMART" id="SM00249">
    <property type="entry name" value="PHD"/>
    <property type="match status" value="3"/>
</dbReference>
<feature type="compositionally biased region" description="Basic and acidic residues" evidence="10">
    <location>
        <begin position="505"/>
        <end position="516"/>
    </location>
</feature>
<dbReference type="OrthoDB" id="21264at2759"/>
<evidence type="ECO:0000256" key="2">
    <source>
        <dbReference type="ARBA" id="ARBA00004141"/>
    </source>
</evidence>
<keyword evidence="14" id="KW-1185">Reference proteome</keyword>
<feature type="transmembrane region" description="Helical" evidence="11">
    <location>
        <begin position="1397"/>
        <end position="1421"/>
    </location>
</feature>
<evidence type="ECO:0000256" key="11">
    <source>
        <dbReference type="SAM" id="Phobius"/>
    </source>
</evidence>
<feature type="region of interest" description="Disordered" evidence="10">
    <location>
        <begin position="618"/>
        <end position="646"/>
    </location>
</feature>
<feature type="transmembrane region" description="Helical" evidence="11">
    <location>
        <begin position="1287"/>
        <end position="1306"/>
    </location>
</feature>
<feature type="transmembrane region" description="Helical" evidence="11">
    <location>
        <begin position="1427"/>
        <end position="1447"/>
    </location>
</feature>
<evidence type="ECO:0000256" key="3">
    <source>
        <dbReference type="ARBA" id="ARBA00022692"/>
    </source>
</evidence>
<dbReference type="Proteomes" id="UP000886595">
    <property type="component" value="Unassembled WGS sequence"/>
</dbReference>
<protein>
    <recommendedName>
        <fullName evidence="12">Zinc finger PHD-type domain-containing protein</fullName>
    </recommendedName>
</protein>
<sequence length="1510" mass="171502">MIIHQIRCRTRPITHLQHQRDMSQAPFFKLREGKTLDTKHSRLAERTTTQHSLTGGGGLTPVTAGRHFCISFMSILQMSEGDGYENSPSVRQIMAFIDDDEEEDCVPQSATNYYFEDDDKEPVSFACLPIQWSDKEKVDGSAAGLYLRGTSDDGLLPLHKLVKAWRFDLSNFSPEISVLTKDNIWIKLEKPRKSYAELIRTVLVTVHSLKFLGRNPQASDKSLWEHLSKIFKAYDVKPSQNDLVDHIDLIAEAVKRDGKLSKSKSVCAICDNGGELLCCEGSCLRSFHATRNDGVESHCDSLGMTKMQVEAIQKYYCPNCEHKMHSCFICKKLGSSDNSNGAAEVFQCVSATCGYFYHPRCVSKRLHLGNKEEAEALERQIIAGEFTCPLHKCSVCKNGEVKTDSDLQFAVCRRCPKSYHRKCLPREISFEDIEDEDIFTRAWDDLLTNRVLIYCLEHEMDEELMTPVRDHVEFPISEEEKRRKILERERRKILERERRDKARPTFKDLASRDRCGKPSVKSFRSSFPSSKDGVSTKKPGVSSVPDHLRKRKEVDPYRKSNLVRNKSQKTMEYGQSREAGKKKMEVNEARDAEQSKVSLSEGLFNYMHDSNIVKSGRVVPADSKHNKTDSVSSKEPGSEIPKLDNDSQRRLLAIMKKAKEEITMDTILDKYKGPSTYRSSAMSVLSKTITMGKVEGSVQEGGSIEDAKAVCEPEVLSQIFKWKDKFKVYLAPFLHGSRYSSFGRHFTKPDKLQLIVDRLHWYAEDGDMIVDFCCGANDFSWLMKAKLEETGKKCSYKNYDLFQAKNDFCFEKRDWLTVCKEELPPGRRLIMGLNPPFGLNASLANAFVAKALEFLPKILILIVPPETDRLDKKRSSYVCIWEDEEIVSGKSFYLPGSVNNEDKQLEESWNVVSPPLSLWSHPDFARNEMEGDRRELNRRSESIEIPEMTSDWQSPVRSSSDDIYAVCTSISNVSPQRSHEPVEASLPALTRKKSNLGKDIREPESKVQGIRKPEEMRNRPRSSSRSSREDSYSVRPSTANTSEQPHEAFEQPYGASLSHFDDGLAARYGMRGDYRMPDPPLIPDQFPLAHSMRNGPNEMFDYRGYSDFSRGGVGPEVYPQQYGGHLGPMLAPPPPNLMDNALHPLQQRYAPHFDEMNYQRMGSFPPQAPMQHSGHSFYDPPGFPQQPPPSGDFGMGPMGFAPGPNYPYTGRSGDLRYGRRVEKLKQALFLSWLANFKLILFAFDQGPLCPLPANLFRFICYACFPIKIRQNPSPSGIRNGLRKNEPIPKWVLAVKILIFGLLLHIYEYCDSLPRLAVLAIYCLHIYLEVELVLVFVGAVVSTLLGSDIESVFNEPYLATSLQDFWSRRWNLMVSAVLRSTVHIPVQRFCTRFLGPRTAVLVGVMASFLVSGLMHELVYFYAIRLPPTWEVACFFVLHGVATTIEIAVKRTLRWRPPHRAVSGLGVLAFVSVTGVRFFLPQLLRNNVHERAISECLLVIDLFKRTLFISSS</sequence>
<feature type="domain" description="Zinc finger PHD-type" evidence="12">
    <location>
        <begin position="326"/>
        <end position="392"/>
    </location>
</feature>
<dbReference type="PANTHER" id="PTHR46235">
    <property type="entry name" value="PHD FINGER-CONTAINING PROTEIN DDB_G0268158"/>
    <property type="match status" value="1"/>
</dbReference>
<evidence type="ECO:0000256" key="1">
    <source>
        <dbReference type="ARBA" id="ARBA00004123"/>
    </source>
</evidence>
<evidence type="ECO:0000256" key="5">
    <source>
        <dbReference type="ARBA" id="ARBA00022771"/>
    </source>
</evidence>
<evidence type="ECO:0000256" key="4">
    <source>
        <dbReference type="ARBA" id="ARBA00022723"/>
    </source>
</evidence>
<dbReference type="InterPro" id="IPR001965">
    <property type="entry name" value="Znf_PHD"/>
</dbReference>
<evidence type="ECO:0000259" key="12">
    <source>
        <dbReference type="SMART" id="SM00249"/>
    </source>
</evidence>
<keyword evidence="4" id="KW-0479">Metal-binding</keyword>
<feature type="region of interest" description="Disordered" evidence="10">
    <location>
        <begin position="973"/>
        <end position="1047"/>
    </location>
</feature>
<dbReference type="Pfam" id="PF12047">
    <property type="entry name" value="DNMT1-RFD"/>
    <property type="match status" value="1"/>
</dbReference>
<evidence type="ECO:0000256" key="7">
    <source>
        <dbReference type="ARBA" id="ARBA00022989"/>
    </source>
</evidence>
<evidence type="ECO:0000256" key="10">
    <source>
        <dbReference type="SAM" id="MobiDB-lite"/>
    </source>
</evidence>
<dbReference type="GO" id="GO:0016020">
    <property type="term" value="C:membrane"/>
    <property type="evidence" value="ECO:0007669"/>
    <property type="project" value="UniProtKB-SubCell"/>
</dbReference>
<proteinExistence type="predicted"/>
<comment type="subcellular location">
    <subcellularLocation>
        <location evidence="2">Membrane</location>
        <topology evidence="2">Multi-pass membrane protein</topology>
    </subcellularLocation>
    <subcellularLocation>
        <location evidence="1">Nucleus</location>
    </subcellularLocation>
</comment>
<dbReference type="EMBL" id="JAAMPC010000005">
    <property type="protein sequence ID" value="KAG2310649.1"/>
    <property type="molecule type" value="Genomic_DNA"/>
</dbReference>
<keyword evidence="5" id="KW-0863">Zinc-finger</keyword>
<feature type="compositionally biased region" description="Low complexity" evidence="10">
    <location>
        <begin position="517"/>
        <end position="531"/>
    </location>
</feature>
<feature type="compositionally biased region" description="Basic and acidic residues" evidence="10">
    <location>
        <begin position="578"/>
        <end position="593"/>
    </location>
</feature>
<keyword evidence="6" id="KW-0862">Zinc</keyword>
<dbReference type="CDD" id="cd15565">
    <property type="entry name" value="PHD2_NSD"/>
    <property type="match status" value="1"/>
</dbReference>
<dbReference type="Gene3D" id="3.30.40.10">
    <property type="entry name" value="Zinc/RING finger domain, C3HC4 (zinc finger)"/>
    <property type="match status" value="2"/>
</dbReference>
<organism evidence="13 14">
    <name type="scientific">Brassica carinata</name>
    <name type="common">Ethiopian mustard</name>
    <name type="synonym">Abyssinian cabbage</name>
    <dbReference type="NCBI Taxonomy" id="52824"/>
    <lineage>
        <taxon>Eukaryota</taxon>
        <taxon>Viridiplantae</taxon>
        <taxon>Streptophyta</taxon>
        <taxon>Embryophyta</taxon>
        <taxon>Tracheophyta</taxon>
        <taxon>Spermatophyta</taxon>
        <taxon>Magnoliopsida</taxon>
        <taxon>eudicotyledons</taxon>
        <taxon>Gunneridae</taxon>
        <taxon>Pentapetalae</taxon>
        <taxon>rosids</taxon>
        <taxon>malvids</taxon>
        <taxon>Brassicales</taxon>
        <taxon>Brassicaceae</taxon>
        <taxon>Brassiceae</taxon>
        <taxon>Brassica</taxon>
    </lineage>
</organism>
<keyword evidence="3 11" id="KW-0812">Transmembrane</keyword>
<keyword evidence="7 11" id="KW-1133">Transmembrane helix</keyword>
<feature type="domain" description="Zinc finger PHD-type" evidence="12">
    <location>
        <begin position="393"/>
        <end position="459"/>
    </location>
</feature>
<dbReference type="InterPro" id="IPR022702">
    <property type="entry name" value="Cytosine_MeTrfase1_RFD"/>
</dbReference>
<dbReference type="GO" id="GO:0005634">
    <property type="term" value="C:nucleus"/>
    <property type="evidence" value="ECO:0007669"/>
    <property type="project" value="UniProtKB-SubCell"/>
</dbReference>
<dbReference type="InterPro" id="IPR058939">
    <property type="entry name" value="Mtase_EDM2"/>
</dbReference>
<feature type="compositionally biased region" description="Basic and acidic residues" evidence="10">
    <location>
        <begin position="996"/>
        <end position="1018"/>
    </location>
</feature>
<dbReference type="InterPro" id="IPR032805">
    <property type="entry name" value="Wax_synthase_dom"/>
</dbReference>
<dbReference type="InterPro" id="IPR013083">
    <property type="entry name" value="Znf_RING/FYVE/PHD"/>
</dbReference>
<dbReference type="CDD" id="cd15566">
    <property type="entry name" value="PHD3_NSD"/>
    <property type="match status" value="1"/>
</dbReference>
<evidence type="ECO:0000256" key="6">
    <source>
        <dbReference type="ARBA" id="ARBA00022833"/>
    </source>
</evidence>
<evidence type="ECO:0000256" key="8">
    <source>
        <dbReference type="ARBA" id="ARBA00023136"/>
    </source>
</evidence>
<evidence type="ECO:0000313" key="14">
    <source>
        <dbReference type="Proteomes" id="UP000886595"/>
    </source>
</evidence>
<feature type="transmembrane region" description="Helical" evidence="11">
    <location>
        <begin position="1459"/>
        <end position="1478"/>
    </location>
</feature>
<dbReference type="InterPro" id="IPR055198">
    <property type="entry name" value="NSD_PHD"/>
</dbReference>
<feature type="transmembrane region" description="Helical" evidence="11">
    <location>
        <begin position="1318"/>
        <end position="1344"/>
    </location>
</feature>
<keyword evidence="8 11" id="KW-0472">Membrane</keyword>
<comment type="caution">
    <text evidence="13">The sequence shown here is derived from an EMBL/GenBank/DDBJ whole genome shotgun (WGS) entry which is preliminary data.</text>
</comment>
<dbReference type="Pfam" id="PF26055">
    <property type="entry name" value="Mtase_EDM2"/>
    <property type="match status" value="1"/>
</dbReference>
<evidence type="ECO:0000313" key="13">
    <source>
        <dbReference type="EMBL" id="KAG2310649.1"/>
    </source>
</evidence>
<dbReference type="Pfam" id="PF13813">
    <property type="entry name" value="MBOAT_2"/>
    <property type="match status" value="1"/>
</dbReference>
<reference evidence="13 14" key="1">
    <citation type="submission" date="2020-02" db="EMBL/GenBank/DDBJ databases">
        <authorList>
            <person name="Ma Q."/>
            <person name="Huang Y."/>
            <person name="Song X."/>
            <person name="Pei D."/>
        </authorList>
    </citation>
    <scope>NUCLEOTIDE SEQUENCE [LARGE SCALE GENOMIC DNA]</scope>
    <source>
        <strain evidence="13">Sxm20200214</strain>
        <tissue evidence="13">Leaf</tissue>
    </source>
</reference>
<feature type="domain" description="Zinc finger PHD-type" evidence="12">
    <location>
        <begin position="266"/>
        <end position="321"/>
    </location>
</feature>
<accession>A0A8X7VFZ2</accession>
<name>A0A8X7VFZ2_BRACI</name>
<keyword evidence="9" id="KW-0539">Nucleus</keyword>
<evidence type="ECO:0000256" key="9">
    <source>
        <dbReference type="ARBA" id="ARBA00023242"/>
    </source>
</evidence>